<accession>A0ABP5ZGQ4</accession>
<gene>
    <name evidence="2" type="ORF">GCM10010276_43030</name>
</gene>
<protein>
    <submittedName>
        <fullName evidence="2">Uncharacterized protein</fullName>
    </submittedName>
</protein>
<comment type="caution">
    <text evidence="2">The sequence shown here is derived from an EMBL/GenBank/DDBJ whole genome shotgun (WGS) entry which is preliminary data.</text>
</comment>
<evidence type="ECO:0000313" key="3">
    <source>
        <dbReference type="Proteomes" id="UP001501777"/>
    </source>
</evidence>
<name>A0ABP5ZGQ4_STRLO</name>
<keyword evidence="3" id="KW-1185">Reference proteome</keyword>
<sequence>MTATQPQKNRFLTVYPNELAVPNASNLHFRAGETVPNLALVADSGLMIGVYDHSSGTVEVIVDEEGYYIARRPGQTDSSNSAGPAGPPDPAGPEAAWVRMKMGPRSPR</sequence>
<evidence type="ECO:0000256" key="1">
    <source>
        <dbReference type="SAM" id="MobiDB-lite"/>
    </source>
</evidence>
<proteinExistence type="predicted"/>
<dbReference type="Proteomes" id="UP001501777">
    <property type="component" value="Unassembled WGS sequence"/>
</dbReference>
<dbReference type="EMBL" id="BAAASG010000009">
    <property type="protein sequence ID" value="GAA2497282.1"/>
    <property type="molecule type" value="Genomic_DNA"/>
</dbReference>
<dbReference type="RefSeq" id="WP_344402046.1">
    <property type="nucleotide sequence ID" value="NZ_BAAASG010000009.1"/>
</dbReference>
<reference evidence="3" key="1">
    <citation type="journal article" date="2019" name="Int. J. Syst. Evol. Microbiol.">
        <title>The Global Catalogue of Microorganisms (GCM) 10K type strain sequencing project: providing services to taxonomists for standard genome sequencing and annotation.</title>
        <authorList>
            <consortium name="The Broad Institute Genomics Platform"/>
            <consortium name="The Broad Institute Genome Sequencing Center for Infectious Disease"/>
            <person name="Wu L."/>
            <person name="Ma J."/>
        </authorList>
    </citation>
    <scope>NUCLEOTIDE SEQUENCE [LARGE SCALE GENOMIC DNA]</scope>
    <source>
        <strain evidence="3">JCM 4395</strain>
    </source>
</reference>
<organism evidence="2 3">
    <name type="scientific">Streptomyces longisporus</name>
    <dbReference type="NCBI Taxonomy" id="1948"/>
    <lineage>
        <taxon>Bacteria</taxon>
        <taxon>Bacillati</taxon>
        <taxon>Actinomycetota</taxon>
        <taxon>Actinomycetes</taxon>
        <taxon>Kitasatosporales</taxon>
        <taxon>Streptomycetaceae</taxon>
        <taxon>Streptomyces</taxon>
    </lineage>
</organism>
<feature type="region of interest" description="Disordered" evidence="1">
    <location>
        <begin position="71"/>
        <end position="108"/>
    </location>
</feature>
<evidence type="ECO:0000313" key="2">
    <source>
        <dbReference type="EMBL" id="GAA2497282.1"/>
    </source>
</evidence>